<evidence type="ECO:0000256" key="4">
    <source>
        <dbReference type="ARBA" id="ARBA00023125"/>
    </source>
</evidence>
<keyword evidence="8" id="KW-1185">Reference proteome</keyword>
<evidence type="ECO:0000256" key="6">
    <source>
        <dbReference type="ARBA" id="ARBA00023242"/>
    </source>
</evidence>
<dbReference type="InterPro" id="IPR012295">
    <property type="entry name" value="TBP_dom_sf"/>
</dbReference>
<dbReference type="Proteomes" id="UP000663879">
    <property type="component" value="Unassembled WGS sequence"/>
</dbReference>
<evidence type="ECO:0000256" key="2">
    <source>
        <dbReference type="ARBA" id="ARBA00005560"/>
    </source>
</evidence>
<gene>
    <name evidence="7" type="ORF">OXX778_LOCUS8444</name>
</gene>
<evidence type="ECO:0000313" key="8">
    <source>
        <dbReference type="Proteomes" id="UP000663879"/>
    </source>
</evidence>
<comment type="similarity">
    <text evidence="2">Belongs to the TBP family.</text>
</comment>
<keyword evidence="3" id="KW-0805">Transcription regulation</keyword>
<keyword evidence="5" id="KW-0804">Transcription</keyword>
<proteinExistence type="inferred from homology"/>
<evidence type="ECO:0000256" key="5">
    <source>
        <dbReference type="ARBA" id="ARBA00023163"/>
    </source>
</evidence>
<keyword evidence="4" id="KW-0238">DNA-binding</keyword>
<evidence type="ECO:0000256" key="1">
    <source>
        <dbReference type="ARBA" id="ARBA00004123"/>
    </source>
</evidence>
<dbReference type="InterPro" id="IPR000814">
    <property type="entry name" value="TBP"/>
</dbReference>
<dbReference type="PRINTS" id="PR00686">
    <property type="entry name" value="TIFACTORIID"/>
</dbReference>
<dbReference type="AlphaFoldDB" id="A0A813VEX1"/>
<dbReference type="GO" id="GO:0005634">
    <property type="term" value="C:nucleus"/>
    <property type="evidence" value="ECO:0007669"/>
    <property type="project" value="UniProtKB-SubCell"/>
</dbReference>
<evidence type="ECO:0000256" key="3">
    <source>
        <dbReference type="ARBA" id="ARBA00023015"/>
    </source>
</evidence>
<keyword evidence="6" id="KW-0539">Nucleus</keyword>
<protein>
    <recommendedName>
        <fullName evidence="9">TATA box-binding protein-like 1</fullName>
    </recommendedName>
</protein>
<evidence type="ECO:0008006" key="9">
    <source>
        <dbReference type="Google" id="ProtNLM"/>
    </source>
</evidence>
<dbReference type="OrthoDB" id="2127950at2759"/>
<comment type="subcellular location">
    <subcellularLocation>
        <location evidence="1">Nucleus</location>
    </subcellularLocation>
</comment>
<dbReference type="PANTHER" id="PTHR10126">
    <property type="entry name" value="TATA-BOX BINDING PROTEIN"/>
    <property type="match status" value="1"/>
</dbReference>
<name>A0A813VEX1_9BILA</name>
<dbReference type="SUPFAM" id="SSF55945">
    <property type="entry name" value="TATA-box binding protein-like"/>
    <property type="match status" value="2"/>
</dbReference>
<dbReference type="FunFam" id="3.30.310.10:FF:000005">
    <property type="entry name" value="TATA box-binding protein-like 1"/>
    <property type="match status" value="1"/>
</dbReference>
<evidence type="ECO:0000313" key="7">
    <source>
        <dbReference type="EMBL" id="CAF0840770.1"/>
    </source>
</evidence>
<dbReference type="Pfam" id="PF00352">
    <property type="entry name" value="TBP"/>
    <property type="match status" value="2"/>
</dbReference>
<dbReference type="Gene3D" id="3.30.310.10">
    <property type="entry name" value="TATA-Binding Protein"/>
    <property type="match status" value="2"/>
</dbReference>
<dbReference type="GO" id="GO:0006352">
    <property type="term" value="P:DNA-templated transcription initiation"/>
    <property type="evidence" value="ECO:0007669"/>
    <property type="project" value="InterPro"/>
</dbReference>
<reference evidence="7" key="1">
    <citation type="submission" date="2021-02" db="EMBL/GenBank/DDBJ databases">
        <authorList>
            <person name="Nowell W R."/>
        </authorList>
    </citation>
    <scope>NUCLEOTIDE SEQUENCE</scope>
    <source>
        <strain evidence="7">Ploen Becks lab</strain>
    </source>
</reference>
<accession>A0A813VEX1</accession>
<dbReference type="GO" id="GO:0003677">
    <property type="term" value="F:DNA binding"/>
    <property type="evidence" value="ECO:0007669"/>
    <property type="project" value="UniProtKB-KW"/>
</dbReference>
<comment type="caution">
    <text evidence="7">The sequence shown here is derived from an EMBL/GenBank/DDBJ whole genome shotgun (WGS) entry which is preliminary data.</text>
</comment>
<organism evidence="7 8">
    <name type="scientific">Brachionus calyciflorus</name>
    <dbReference type="NCBI Taxonomy" id="104777"/>
    <lineage>
        <taxon>Eukaryota</taxon>
        <taxon>Metazoa</taxon>
        <taxon>Spiralia</taxon>
        <taxon>Gnathifera</taxon>
        <taxon>Rotifera</taxon>
        <taxon>Eurotatoria</taxon>
        <taxon>Monogononta</taxon>
        <taxon>Pseudotrocha</taxon>
        <taxon>Ploima</taxon>
        <taxon>Brachionidae</taxon>
        <taxon>Brachionus</taxon>
    </lineage>
</organism>
<dbReference type="EMBL" id="CAJNOC010001162">
    <property type="protein sequence ID" value="CAF0840770.1"/>
    <property type="molecule type" value="Genomic_DNA"/>
</dbReference>
<sequence length="203" mass="22992">MDLNNNNICTNGTNDEEPEDIKVYIRNVVCCFTSSCHINLRRLALNGYNVEYKQKTVCLKLRKPAMSAIIHASGSIWCTGAKSVEDARIGARRICRLLQKLDFPVKLSNYRVTNVVSTCNVQFKVNMAKLEKLSKEICYCPEINAGANFRVEHFKTTLTIYTSGSIIIRSPSVENTTKSISYVYPFLYQAKFNKPFANLTNLL</sequence>